<gene>
    <name evidence="2" type="primary">rebM_2</name>
    <name evidence="2" type="ORF">Pan241w_28480</name>
</gene>
<organism evidence="2 3">
    <name type="scientific">Gimesia alba</name>
    <dbReference type="NCBI Taxonomy" id="2527973"/>
    <lineage>
        <taxon>Bacteria</taxon>
        <taxon>Pseudomonadati</taxon>
        <taxon>Planctomycetota</taxon>
        <taxon>Planctomycetia</taxon>
        <taxon>Planctomycetales</taxon>
        <taxon>Planctomycetaceae</taxon>
        <taxon>Gimesia</taxon>
    </lineage>
</organism>
<dbReference type="Pfam" id="PF13649">
    <property type="entry name" value="Methyltransf_25"/>
    <property type="match status" value="1"/>
</dbReference>
<evidence type="ECO:0000259" key="1">
    <source>
        <dbReference type="Pfam" id="PF13649"/>
    </source>
</evidence>
<dbReference type="EC" id="2.1.1.164" evidence="2"/>
<dbReference type="AlphaFoldDB" id="A0A517RFV8"/>
<dbReference type="GO" id="GO:0032259">
    <property type="term" value="P:methylation"/>
    <property type="evidence" value="ECO:0007669"/>
    <property type="project" value="UniProtKB-KW"/>
</dbReference>
<dbReference type="InterPro" id="IPR041698">
    <property type="entry name" value="Methyltransf_25"/>
</dbReference>
<dbReference type="PANTHER" id="PTHR44068:SF11">
    <property type="entry name" value="GERANYL DIPHOSPHATE 2-C-METHYLTRANSFERASE"/>
    <property type="match status" value="1"/>
</dbReference>
<name>A0A517RFV8_9PLAN</name>
<dbReference type="KEGG" id="gaz:Pan241w_28480"/>
<dbReference type="GO" id="GO:0102082">
    <property type="term" value="F:demethylrebeccamycin--D-glucose O-methyltransferase activity"/>
    <property type="evidence" value="ECO:0007669"/>
    <property type="project" value="UniProtKB-EC"/>
</dbReference>
<dbReference type="Gene3D" id="3.40.50.150">
    <property type="entry name" value="Vaccinia Virus protein VP39"/>
    <property type="match status" value="1"/>
</dbReference>
<proteinExistence type="predicted"/>
<keyword evidence="2" id="KW-0808">Transferase</keyword>
<evidence type="ECO:0000313" key="3">
    <source>
        <dbReference type="Proteomes" id="UP000317171"/>
    </source>
</evidence>
<dbReference type="PANTHER" id="PTHR44068">
    <property type="entry name" value="ZGC:194242"/>
    <property type="match status" value="1"/>
</dbReference>
<sequence>MTEQSEPPLEMVFSFYESIQRKGPGSEASTLKAFSLLNDLPATPRIVEFGCGAGVATLPLARSSRGHLTAVDIHQPFLDELQATAAHEGLADRITTVQADMGNPPFPNNTFDLIWSESAIYNLGFEQGLRLWKPLLKPGGHIAVSEVVWLTSEPPRKAKEFWDADYPSMTTVNENQNRMKAAGFDLLGHFVIPTEDWQNYYGPLQDHVTAFRTKHSANATAQAFADSLQQEIDLWKEYGDSYGYCFFIGKAV</sequence>
<dbReference type="Proteomes" id="UP000317171">
    <property type="component" value="Chromosome"/>
</dbReference>
<dbReference type="InterPro" id="IPR029063">
    <property type="entry name" value="SAM-dependent_MTases_sf"/>
</dbReference>
<evidence type="ECO:0000313" key="2">
    <source>
        <dbReference type="EMBL" id="QDT42759.1"/>
    </source>
</evidence>
<dbReference type="InterPro" id="IPR050447">
    <property type="entry name" value="Erg6_SMT_methyltransf"/>
</dbReference>
<accession>A0A517RFV8</accession>
<keyword evidence="3" id="KW-1185">Reference proteome</keyword>
<dbReference type="OrthoDB" id="9772751at2"/>
<dbReference type="CDD" id="cd02440">
    <property type="entry name" value="AdoMet_MTases"/>
    <property type="match status" value="1"/>
</dbReference>
<protein>
    <submittedName>
        <fullName evidence="2">Demethylrebeccamycin-D-glucose O-methyltransferase</fullName>
        <ecNumber evidence="2">2.1.1.164</ecNumber>
    </submittedName>
</protein>
<dbReference type="RefSeq" id="WP_145216523.1">
    <property type="nucleotide sequence ID" value="NZ_CP036269.1"/>
</dbReference>
<keyword evidence="2" id="KW-0489">Methyltransferase</keyword>
<dbReference type="SUPFAM" id="SSF53335">
    <property type="entry name" value="S-adenosyl-L-methionine-dependent methyltransferases"/>
    <property type="match status" value="1"/>
</dbReference>
<reference evidence="2 3" key="1">
    <citation type="submission" date="2019-02" db="EMBL/GenBank/DDBJ databases">
        <title>Deep-cultivation of Planctomycetes and their phenomic and genomic characterization uncovers novel biology.</title>
        <authorList>
            <person name="Wiegand S."/>
            <person name="Jogler M."/>
            <person name="Boedeker C."/>
            <person name="Pinto D."/>
            <person name="Vollmers J."/>
            <person name="Rivas-Marin E."/>
            <person name="Kohn T."/>
            <person name="Peeters S.H."/>
            <person name="Heuer A."/>
            <person name="Rast P."/>
            <person name="Oberbeckmann S."/>
            <person name="Bunk B."/>
            <person name="Jeske O."/>
            <person name="Meyerdierks A."/>
            <person name="Storesund J.E."/>
            <person name="Kallscheuer N."/>
            <person name="Luecker S."/>
            <person name="Lage O.M."/>
            <person name="Pohl T."/>
            <person name="Merkel B.J."/>
            <person name="Hornburger P."/>
            <person name="Mueller R.-W."/>
            <person name="Bruemmer F."/>
            <person name="Labrenz M."/>
            <person name="Spormann A.M."/>
            <person name="Op den Camp H."/>
            <person name="Overmann J."/>
            <person name="Amann R."/>
            <person name="Jetten M.S.M."/>
            <person name="Mascher T."/>
            <person name="Medema M.H."/>
            <person name="Devos D.P."/>
            <person name="Kaster A.-K."/>
            <person name="Ovreas L."/>
            <person name="Rohde M."/>
            <person name="Galperin M.Y."/>
            <person name="Jogler C."/>
        </authorList>
    </citation>
    <scope>NUCLEOTIDE SEQUENCE [LARGE SCALE GENOMIC DNA]</scope>
    <source>
        <strain evidence="2 3">Pan241w</strain>
    </source>
</reference>
<dbReference type="EMBL" id="CP036269">
    <property type="protein sequence ID" value="QDT42759.1"/>
    <property type="molecule type" value="Genomic_DNA"/>
</dbReference>
<feature type="domain" description="Methyltransferase" evidence="1">
    <location>
        <begin position="46"/>
        <end position="140"/>
    </location>
</feature>